<dbReference type="InterPro" id="IPR016185">
    <property type="entry name" value="PreATP-grasp_dom_sf"/>
</dbReference>
<comment type="pathway">
    <text evidence="5 6">Purine metabolism; IMP biosynthesis via de novo pathway; 5-amino-1-(5-phospho-D-ribosyl)imidazole-4-carboxylate from 5-amino-1-(5-phospho-D-ribosyl)imidazole (N5-CAIR route): step 1/2.</text>
</comment>
<dbReference type="GO" id="GO:0006189">
    <property type="term" value="P:'de novo' IMP biosynthetic process"/>
    <property type="evidence" value="ECO:0007669"/>
    <property type="project" value="UniProtKB-UniRule"/>
</dbReference>
<dbReference type="GO" id="GO:0046872">
    <property type="term" value="F:metal ion binding"/>
    <property type="evidence" value="ECO:0007669"/>
    <property type="project" value="InterPro"/>
</dbReference>
<dbReference type="InterPro" id="IPR011054">
    <property type="entry name" value="Rudment_hybrid_motif"/>
</dbReference>
<organism evidence="8 9">
    <name type="scientific">Sporosarcina psychrophila</name>
    <name type="common">Bacillus psychrophilus</name>
    <dbReference type="NCBI Taxonomy" id="1476"/>
    <lineage>
        <taxon>Bacteria</taxon>
        <taxon>Bacillati</taxon>
        <taxon>Bacillota</taxon>
        <taxon>Bacilli</taxon>
        <taxon>Bacillales</taxon>
        <taxon>Caryophanaceae</taxon>
        <taxon>Sporosarcina</taxon>
    </lineage>
</organism>
<dbReference type="InterPro" id="IPR013815">
    <property type="entry name" value="ATP_grasp_subdomain_1"/>
</dbReference>
<comment type="catalytic activity">
    <reaction evidence="5 6">
        <text>5-amino-1-(5-phospho-beta-D-ribosyl)imidazole + hydrogencarbonate + ATP = 5-carboxyamino-1-(5-phospho-D-ribosyl)imidazole + ADP + phosphate + 2 H(+)</text>
        <dbReference type="Rhea" id="RHEA:19317"/>
        <dbReference type="ChEBI" id="CHEBI:15378"/>
        <dbReference type="ChEBI" id="CHEBI:17544"/>
        <dbReference type="ChEBI" id="CHEBI:30616"/>
        <dbReference type="ChEBI" id="CHEBI:43474"/>
        <dbReference type="ChEBI" id="CHEBI:58730"/>
        <dbReference type="ChEBI" id="CHEBI:137981"/>
        <dbReference type="ChEBI" id="CHEBI:456216"/>
        <dbReference type="EC" id="6.3.4.18"/>
    </reaction>
</comment>
<keyword evidence="3 5" id="KW-0658">Purine biosynthesis</keyword>
<evidence type="ECO:0000256" key="5">
    <source>
        <dbReference type="HAMAP-Rule" id="MF_01928"/>
    </source>
</evidence>
<dbReference type="InterPro" id="IPR040686">
    <property type="entry name" value="PurK_C"/>
</dbReference>
<gene>
    <name evidence="5 6 8" type="primary">purK</name>
    <name evidence="8" type="ORF">K8V56_05785</name>
</gene>
<dbReference type="Proteomes" id="UP000698173">
    <property type="component" value="Unassembled WGS sequence"/>
</dbReference>
<dbReference type="PANTHER" id="PTHR11609">
    <property type="entry name" value="PURINE BIOSYNTHESIS PROTEIN 6/7, PUR6/7"/>
    <property type="match status" value="1"/>
</dbReference>
<dbReference type="EC" id="6.3.4.18" evidence="5 6"/>
<evidence type="ECO:0000313" key="8">
    <source>
        <dbReference type="EMBL" id="HJF31276.1"/>
    </source>
</evidence>
<comment type="caution">
    <text evidence="8">The sequence shown here is derived from an EMBL/GenBank/DDBJ whole genome shotgun (WGS) entry which is preliminary data.</text>
</comment>
<feature type="binding site" evidence="5">
    <location>
        <position position="106"/>
    </location>
    <ligand>
        <name>ATP</name>
        <dbReference type="ChEBI" id="CHEBI:30616"/>
    </ligand>
</feature>
<evidence type="ECO:0000256" key="4">
    <source>
        <dbReference type="ARBA" id="ARBA00022840"/>
    </source>
</evidence>
<dbReference type="InterPro" id="IPR005875">
    <property type="entry name" value="PurK"/>
</dbReference>
<reference evidence="8" key="2">
    <citation type="submission" date="2021-09" db="EMBL/GenBank/DDBJ databases">
        <authorList>
            <person name="Gilroy R."/>
        </authorList>
    </citation>
    <scope>NUCLEOTIDE SEQUENCE</scope>
    <source>
        <strain evidence="8">CHK171-7178</strain>
    </source>
</reference>
<keyword evidence="2 5" id="KW-0547">Nucleotide-binding</keyword>
<dbReference type="SUPFAM" id="SSF56059">
    <property type="entry name" value="Glutathione synthetase ATP-binding domain-like"/>
    <property type="match status" value="1"/>
</dbReference>
<dbReference type="PROSITE" id="PS50975">
    <property type="entry name" value="ATP_GRASP"/>
    <property type="match status" value="1"/>
</dbReference>
<dbReference type="NCBIfam" id="NF004676">
    <property type="entry name" value="PRK06019.1-2"/>
    <property type="match status" value="1"/>
</dbReference>
<sequence length="372" mass="41060">MKTILPGHTIGIIGGGQLGRMMWLAAKEAGFKIAVLDPVMDSPCGQIADIRIVAQYNDEAALEELGEVSDVITYEFENIDYEGLKRLTHIAHVPQGAELVRITQNRINEKAEITASGAPVANYVAAQTFEELTSKIAEVGFPCIVKTAFGGYDGKGQVKIDDEKDLHEAESFFAHSACIAEAFVPFTKEVSVIIQRNAEGQSYCLPIAENIHKNHILHESIVPARVHESVLRQAEEAAMKIADHLDLVGTLAVEMFVLESNEIIINELAPRPHNSGHYSIEACNISQFHQHVRAICGWPLRKPILWAPSIMVNVLGEHIAPLSKAVKDHPDWSIHLYGKAEAKEKRKMGHITIMTDNSEKTLKEIEATGIWS</sequence>
<dbReference type="GO" id="GO:0004638">
    <property type="term" value="F:phosphoribosylaminoimidazole carboxylase activity"/>
    <property type="evidence" value="ECO:0007669"/>
    <property type="project" value="InterPro"/>
</dbReference>
<name>A0A921FZZ2_SPOPS</name>
<dbReference type="NCBIfam" id="NF004675">
    <property type="entry name" value="PRK06019.1-1"/>
    <property type="match status" value="1"/>
</dbReference>
<dbReference type="InterPro" id="IPR003135">
    <property type="entry name" value="ATP-grasp_carboxylate-amine"/>
</dbReference>
<dbReference type="Gene3D" id="3.30.470.20">
    <property type="entry name" value="ATP-grasp fold, B domain"/>
    <property type="match status" value="1"/>
</dbReference>
<dbReference type="NCBIfam" id="TIGR01161">
    <property type="entry name" value="purK"/>
    <property type="match status" value="1"/>
</dbReference>
<keyword evidence="1 5" id="KW-0436">Ligase</keyword>
<evidence type="ECO:0000259" key="7">
    <source>
        <dbReference type="PROSITE" id="PS50975"/>
    </source>
</evidence>
<dbReference type="AlphaFoldDB" id="A0A921FZZ2"/>
<dbReference type="EMBL" id="DYWT01000095">
    <property type="protein sequence ID" value="HJF31276.1"/>
    <property type="molecule type" value="Genomic_DNA"/>
</dbReference>
<evidence type="ECO:0000256" key="2">
    <source>
        <dbReference type="ARBA" id="ARBA00022741"/>
    </source>
</evidence>
<reference evidence="8" key="1">
    <citation type="journal article" date="2021" name="PeerJ">
        <title>Extensive microbial diversity within the chicken gut microbiome revealed by metagenomics and culture.</title>
        <authorList>
            <person name="Gilroy R."/>
            <person name="Ravi A."/>
            <person name="Getino M."/>
            <person name="Pursley I."/>
            <person name="Horton D.L."/>
            <person name="Alikhan N.F."/>
            <person name="Baker D."/>
            <person name="Gharbi K."/>
            <person name="Hall N."/>
            <person name="Watson M."/>
            <person name="Adriaenssens E.M."/>
            <person name="Foster-Nyarko E."/>
            <person name="Jarju S."/>
            <person name="Secka A."/>
            <person name="Antonio M."/>
            <person name="Oren A."/>
            <person name="Chaudhuri R.R."/>
            <person name="La Ragione R."/>
            <person name="Hildebrand F."/>
            <person name="Pallen M.J."/>
        </authorList>
    </citation>
    <scope>NUCLEOTIDE SEQUENCE</scope>
    <source>
        <strain evidence="8">CHK171-7178</strain>
    </source>
</reference>
<evidence type="ECO:0000256" key="1">
    <source>
        <dbReference type="ARBA" id="ARBA00022598"/>
    </source>
</evidence>
<proteinExistence type="inferred from homology"/>
<comment type="function">
    <text evidence="5">Catalyzes the ATP-dependent conversion of 5-aminoimidazole ribonucleotide (AIR) and HCO(3)(-) to N5-carboxyaminoimidazole ribonucleotide (N5-CAIR).</text>
</comment>
<comment type="similarity">
    <text evidence="5 6">Belongs to the PurK/PurT family.</text>
</comment>
<protein>
    <recommendedName>
        <fullName evidence="5 6">N5-carboxyaminoimidazole ribonucleotide synthase</fullName>
        <shortName evidence="5 6">N5-CAIR synthase</shortName>
        <ecNumber evidence="5 6">6.3.4.18</ecNumber>
    </recommendedName>
    <alternativeName>
        <fullName evidence="5 6">5-(carboxyamino)imidazole ribonucleotide synthetase</fullName>
    </alternativeName>
</protein>
<dbReference type="Gene3D" id="3.40.50.20">
    <property type="match status" value="1"/>
</dbReference>
<dbReference type="GO" id="GO:0034028">
    <property type="term" value="F:5-(carboxyamino)imidazole ribonucleotide synthase activity"/>
    <property type="evidence" value="ECO:0007669"/>
    <property type="project" value="UniProtKB-UniRule"/>
</dbReference>
<feature type="binding site" evidence="5">
    <location>
        <begin position="151"/>
        <end position="157"/>
    </location>
    <ligand>
        <name>ATP</name>
        <dbReference type="ChEBI" id="CHEBI:30616"/>
    </ligand>
</feature>
<evidence type="ECO:0000313" key="9">
    <source>
        <dbReference type="Proteomes" id="UP000698173"/>
    </source>
</evidence>
<dbReference type="InterPro" id="IPR054350">
    <property type="entry name" value="PurT/PurK_preATP-grasp"/>
</dbReference>
<comment type="function">
    <text evidence="6">Catalyzes the ATP-dependent conversion of 5-aminoimidazole ribonucleotide (AIR) and HCO(3)- to N5-carboxyaminoimidazole ribonucleotide (N5-CAIR).</text>
</comment>
<accession>A0A921FZZ2</accession>
<dbReference type="Pfam" id="PF22660">
    <property type="entry name" value="RS_preATP-grasp-like"/>
    <property type="match status" value="1"/>
</dbReference>
<dbReference type="Pfam" id="PF02222">
    <property type="entry name" value="ATP-grasp"/>
    <property type="match status" value="1"/>
</dbReference>
<evidence type="ECO:0000256" key="6">
    <source>
        <dbReference type="RuleBase" id="RU361200"/>
    </source>
</evidence>
<keyword evidence="4 5" id="KW-0067">ATP-binding</keyword>
<feature type="binding site" evidence="5">
    <location>
        <position position="212"/>
    </location>
    <ligand>
        <name>ATP</name>
        <dbReference type="ChEBI" id="CHEBI:30616"/>
    </ligand>
</feature>
<dbReference type="SUPFAM" id="SSF52440">
    <property type="entry name" value="PreATP-grasp domain"/>
    <property type="match status" value="1"/>
</dbReference>
<feature type="binding site" evidence="5">
    <location>
        <begin position="181"/>
        <end position="184"/>
    </location>
    <ligand>
        <name>ATP</name>
        <dbReference type="ChEBI" id="CHEBI:30616"/>
    </ligand>
</feature>
<feature type="binding site" evidence="5">
    <location>
        <position position="146"/>
    </location>
    <ligand>
        <name>ATP</name>
        <dbReference type="ChEBI" id="CHEBI:30616"/>
    </ligand>
</feature>
<dbReference type="SUPFAM" id="SSF51246">
    <property type="entry name" value="Rudiment single hybrid motif"/>
    <property type="match status" value="1"/>
</dbReference>
<dbReference type="GO" id="GO:0005524">
    <property type="term" value="F:ATP binding"/>
    <property type="evidence" value="ECO:0007669"/>
    <property type="project" value="UniProtKB-UniRule"/>
</dbReference>
<feature type="domain" description="ATP-grasp" evidence="7">
    <location>
        <begin position="110"/>
        <end position="296"/>
    </location>
</feature>
<dbReference type="PANTHER" id="PTHR11609:SF5">
    <property type="entry name" value="PHOSPHORIBOSYLAMINOIMIDAZOLE CARBOXYLASE"/>
    <property type="match status" value="1"/>
</dbReference>
<dbReference type="InterPro" id="IPR011761">
    <property type="entry name" value="ATP-grasp"/>
</dbReference>
<feature type="binding site" evidence="5">
    <location>
        <position position="189"/>
    </location>
    <ligand>
        <name>ATP</name>
        <dbReference type="ChEBI" id="CHEBI:30616"/>
    </ligand>
</feature>
<dbReference type="NCBIfam" id="NF004679">
    <property type="entry name" value="PRK06019.1-5"/>
    <property type="match status" value="1"/>
</dbReference>
<dbReference type="Gene3D" id="3.30.1490.20">
    <property type="entry name" value="ATP-grasp fold, A domain"/>
    <property type="match status" value="1"/>
</dbReference>
<dbReference type="GO" id="GO:0005829">
    <property type="term" value="C:cytosol"/>
    <property type="evidence" value="ECO:0007669"/>
    <property type="project" value="TreeGrafter"/>
</dbReference>
<dbReference type="Pfam" id="PF17769">
    <property type="entry name" value="PurK_C"/>
    <property type="match status" value="1"/>
</dbReference>
<dbReference type="HAMAP" id="MF_01928">
    <property type="entry name" value="PurK"/>
    <property type="match status" value="1"/>
</dbReference>
<feature type="binding site" evidence="5">
    <location>
        <begin position="266"/>
        <end position="267"/>
    </location>
    <ligand>
        <name>ATP</name>
        <dbReference type="ChEBI" id="CHEBI:30616"/>
    </ligand>
</feature>
<dbReference type="FunFam" id="3.30.470.20:FF:000029">
    <property type="entry name" value="N5-carboxyaminoimidazole ribonucleotide synthase"/>
    <property type="match status" value="1"/>
</dbReference>
<evidence type="ECO:0000256" key="3">
    <source>
        <dbReference type="ARBA" id="ARBA00022755"/>
    </source>
</evidence>
<dbReference type="FunFam" id="3.40.50.20:FF:000016">
    <property type="entry name" value="N5-carboxyaminoimidazole ribonucleotide synthase"/>
    <property type="match status" value="1"/>
</dbReference>
<comment type="subunit">
    <text evidence="5 6">Homodimer.</text>
</comment>